<dbReference type="HOGENOM" id="CLU_1790393_0_0_1"/>
<accession>A0A061ECZ8</accession>
<keyword evidence="1" id="KW-0175">Coiled coil</keyword>
<dbReference type="EMBL" id="CM001882">
    <property type="protein sequence ID" value="EOY02272.1"/>
    <property type="molecule type" value="Genomic_DNA"/>
</dbReference>
<dbReference type="PANTHER" id="PTHR33538:SF2">
    <property type="entry name" value="PROTEIN GAMETE EXPRESSED 1"/>
    <property type="match status" value="1"/>
</dbReference>
<dbReference type="STRING" id="3641.A0A061ECZ8"/>
<dbReference type="OMA" id="QYMIRFQ"/>
<dbReference type="AlphaFoldDB" id="A0A061ECZ8"/>
<evidence type="ECO:0000256" key="1">
    <source>
        <dbReference type="SAM" id="Coils"/>
    </source>
</evidence>
<evidence type="ECO:0000313" key="2">
    <source>
        <dbReference type="EMBL" id="EOY02272.1"/>
    </source>
</evidence>
<dbReference type="InterPro" id="IPR040346">
    <property type="entry name" value="GEX1/Brambleberry"/>
</dbReference>
<dbReference type="Proteomes" id="UP000026915">
    <property type="component" value="Chromosome 4"/>
</dbReference>
<dbReference type="Gramene" id="EOY02272">
    <property type="protein sequence ID" value="EOY02272"/>
    <property type="gene ID" value="TCM_016795"/>
</dbReference>
<gene>
    <name evidence="2" type="ORF">TCM_016795</name>
</gene>
<name>A0A061ECZ8_THECC</name>
<dbReference type="PANTHER" id="PTHR33538">
    <property type="entry name" value="PROTEIN GAMETE EXPRESSED 1"/>
    <property type="match status" value="1"/>
</dbReference>
<dbReference type="eggNOG" id="ENOG502QR0N">
    <property type="taxonomic scope" value="Eukaryota"/>
</dbReference>
<reference evidence="2 3" key="1">
    <citation type="journal article" date="2013" name="Genome Biol.">
        <title>The genome sequence of the most widely cultivated cacao type and its use to identify candidate genes regulating pod color.</title>
        <authorList>
            <person name="Motamayor J.C."/>
            <person name="Mockaitis K."/>
            <person name="Schmutz J."/>
            <person name="Haiminen N."/>
            <person name="Iii D.L."/>
            <person name="Cornejo O."/>
            <person name="Findley S.D."/>
            <person name="Zheng P."/>
            <person name="Utro F."/>
            <person name="Royaert S."/>
            <person name="Saski C."/>
            <person name="Jenkins J."/>
            <person name="Podicheti R."/>
            <person name="Zhao M."/>
            <person name="Scheffler B.E."/>
            <person name="Stack J.C."/>
            <person name="Feltus F.A."/>
            <person name="Mustiga G.M."/>
            <person name="Amores F."/>
            <person name="Phillips W."/>
            <person name="Marelli J.P."/>
            <person name="May G.D."/>
            <person name="Shapiro H."/>
            <person name="Ma J."/>
            <person name="Bustamante C.D."/>
            <person name="Schnell R.J."/>
            <person name="Main D."/>
            <person name="Gilbert D."/>
            <person name="Parida L."/>
            <person name="Kuhn D.N."/>
        </authorList>
    </citation>
    <scope>NUCLEOTIDE SEQUENCE [LARGE SCALE GENOMIC DNA]</scope>
    <source>
        <strain evidence="3">cv. Matina 1-6</strain>
    </source>
</reference>
<protein>
    <submittedName>
        <fullName evidence="2">Gamete expressed protein 1, putative</fullName>
    </submittedName>
</protein>
<keyword evidence="3" id="KW-1185">Reference proteome</keyword>
<feature type="coiled-coil region" evidence="1">
    <location>
        <begin position="36"/>
        <end position="70"/>
    </location>
</feature>
<proteinExistence type="predicted"/>
<sequence length="145" mass="16253">MSAGRQYTKQTVDIAASQKELRNGQAMMNDQLKEGLTMLVGANKNLVHEIDNLKNEAISIENEISKVGNAMSSSINNLQRTAHDIGNTAGISLDKQRQLLEGQSTAVEGVQYMIRFQSEALEESRNALQQLPEYEQKQLEEFLER</sequence>
<evidence type="ECO:0000313" key="3">
    <source>
        <dbReference type="Proteomes" id="UP000026915"/>
    </source>
</evidence>
<organism evidence="2 3">
    <name type="scientific">Theobroma cacao</name>
    <name type="common">Cacao</name>
    <name type="synonym">Cocoa</name>
    <dbReference type="NCBI Taxonomy" id="3641"/>
    <lineage>
        <taxon>Eukaryota</taxon>
        <taxon>Viridiplantae</taxon>
        <taxon>Streptophyta</taxon>
        <taxon>Embryophyta</taxon>
        <taxon>Tracheophyta</taxon>
        <taxon>Spermatophyta</taxon>
        <taxon>Magnoliopsida</taxon>
        <taxon>eudicotyledons</taxon>
        <taxon>Gunneridae</taxon>
        <taxon>Pentapetalae</taxon>
        <taxon>rosids</taxon>
        <taxon>malvids</taxon>
        <taxon>Malvales</taxon>
        <taxon>Malvaceae</taxon>
        <taxon>Byttnerioideae</taxon>
        <taxon>Theobroma</taxon>
    </lineage>
</organism>
<dbReference type="InParanoid" id="A0A061ECZ8"/>